<keyword evidence="1" id="KW-1133">Transmembrane helix</keyword>
<name>A0A087C0I0_9BIFI</name>
<evidence type="ECO:0000313" key="2">
    <source>
        <dbReference type="EMBL" id="KFI76780.1"/>
    </source>
</evidence>
<keyword evidence="1" id="KW-0472">Membrane</keyword>
<feature type="transmembrane region" description="Helical" evidence="1">
    <location>
        <begin position="121"/>
        <end position="140"/>
    </location>
</feature>
<organism evidence="2 3">
    <name type="scientific">Bifidobacterium mongoliense DSM 21395</name>
    <dbReference type="NCBI Taxonomy" id="1437603"/>
    <lineage>
        <taxon>Bacteria</taxon>
        <taxon>Bacillati</taxon>
        <taxon>Actinomycetota</taxon>
        <taxon>Actinomycetes</taxon>
        <taxon>Bifidobacteriales</taxon>
        <taxon>Bifidobacteriaceae</taxon>
        <taxon>Bifidobacterium</taxon>
    </lineage>
</organism>
<evidence type="ECO:0000256" key="1">
    <source>
        <dbReference type="SAM" id="Phobius"/>
    </source>
</evidence>
<keyword evidence="1" id="KW-0812">Transmembrane</keyword>
<protein>
    <submittedName>
        <fullName evidence="2">Uncharacterized protein</fullName>
    </submittedName>
</protein>
<reference evidence="2 3" key="1">
    <citation type="submission" date="2014-03" db="EMBL/GenBank/DDBJ databases">
        <title>Genomics of Bifidobacteria.</title>
        <authorList>
            <person name="Ventura M."/>
            <person name="Milani C."/>
            <person name="Lugli G.A."/>
        </authorList>
    </citation>
    <scope>NUCLEOTIDE SEQUENCE [LARGE SCALE GENOMIC DNA]</scope>
    <source>
        <strain evidence="2 3">DSM 21395</strain>
    </source>
</reference>
<dbReference type="EMBL" id="JGZE01000011">
    <property type="protein sequence ID" value="KFI76780.1"/>
    <property type="molecule type" value="Genomic_DNA"/>
</dbReference>
<proteinExistence type="predicted"/>
<accession>A0A087C0I0</accession>
<feature type="transmembrane region" description="Helical" evidence="1">
    <location>
        <begin position="54"/>
        <end position="75"/>
    </location>
</feature>
<comment type="caution">
    <text evidence="2">The sequence shown here is derived from an EMBL/GenBank/DDBJ whole genome shotgun (WGS) entry which is preliminary data.</text>
</comment>
<keyword evidence="3" id="KW-1185">Reference proteome</keyword>
<dbReference type="Proteomes" id="UP000029082">
    <property type="component" value="Unassembled WGS sequence"/>
</dbReference>
<dbReference type="AlphaFoldDB" id="A0A087C0I0"/>
<sequence>MNRRIRHDARGMRGPLAGHGVAVLCLAIMIAAYVLLGALWMWRVSRDPHDKALVGYLYVVWPVLSLVLSIVVGAVRGENWMFPIANMLLAIMVIWFVVNGGYAVASAGEFLARLTRGDWDWGWYLMPGYALASFGGFGLGRLIRRARARRVPTSHTRRP</sequence>
<feature type="transmembrane region" description="Helical" evidence="1">
    <location>
        <begin position="87"/>
        <end position="105"/>
    </location>
</feature>
<dbReference type="RefSeq" id="WP_152595730.1">
    <property type="nucleotide sequence ID" value="NZ_JDUO01000003.1"/>
</dbReference>
<feature type="transmembrane region" description="Helical" evidence="1">
    <location>
        <begin position="21"/>
        <end position="42"/>
    </location>
</feature>
<dbReference type="GeneID" id="93094229"/>
<gene>
    <name evidence="2" type="ORF">BMON_0683</name>
</gene>
<evidence type="ECO:0000313" key="3">
    <source>
        <dbReference type="Proteomes" id="UP000029082"/>
    </source>
</evidence>